<comment type="caution">
    <text evidence="1">The sequence shown here is derived from an EMBL/GenBank/DDBJ whole genome shotgun (WGS) entry which is preliminary data.</text>
</comment>
<keyword evidence="2" id="KW-1185">Reference proteome</keyword>
<evidence type="ECO:0000313" key="1">
    <source>
        <dbReference type="EMBL" id="RKT46371.1"/>
    </source>
</evidence>
<dbReference type="Proteomes" id="UP000274556">
    <property type="component" value="Unassembled WGS sequence"/>
</dbReference>
<dbReference type="OrthoDB" id="5768293at2"/>
<accession>A0A495VAE4</accession>
<protein>
    <submittedName>
        <fullName evidence="1">Uncharacterized protein</fullName>
    </submittedName>
</protein>
<proteinExistence type="predicted"/>
<gene>
    <name evidence="1" type="ORF">BDD21_3883</name>
</gene>
<reference evidence="1 2" key="1">
    <citation type="submission" date="2018-10" db="EMBL/GenBank/DDBJ databases">
        <title>Genomic Encyclopedia of Archaeal and Bacterial Type Strains, Phase II (KMG-II): from individual species to whole genera.</title>
        <authorList>
            <person name="Goeker M."/>
        </authorList>
    </citation>
    <scope>NUCLEOTIDE SEQUENCE [LARGE SCALE GENOMIC DNA]</scope>
    <source>
        <strain evidence="1 2">DSM 235</strain>
    </source>
</reference>
<evidence type="ECO:0000313" key="2">
    <source>
        <dbReference type="Proteomes" id="UP000274556"/>
    </source>
</evidence>
<organism evidence="1 2">
    <name type="scientific">Thiocapsa rosea</name>
    <dbReference type="NCBI Taxonomy" id="69360"/>
    <lineage>
        <taxon>Bacteria</taxon>
        <taxon>Pseudomonadati</taxon>
        <taxon>Pseudomonadota</taxon>
        <taxon>Gammaproteobacteria</taxon>
        <taxon>Chromatiales</taxon>
        <taxon>Chromatiaceae</taxon>
        <taxon>Thiocapsa</taxon>
    </lineage>
</organism>
<dbReference type="AlphaFoldDB" id="A0A495VAE4"/>
<dbReference type="EMBL" id="RBXL01000001">
    <property type="protein sequence ID" value="RKT46371.1"/>
    <property type="molecule type" value="Genomic_DNA"/>
</dbReference>
<name>A0A495VAE4_9GAMM</name>
<sequence>MALTIHRKLASILEEIDREGFAELVRLSVLKKWFEKPGRLTAFALWIAEQATTGEAPTSEPEAALLAQVRALLADLPARGDLNPRAMRELQARLEAFQPDYRSVNWGRVRLVNSKALMLCEDALGICLRHPDDPRLGYKLAADYCGHYDARYGRNLNGPSRDRVEEIAVFVARREADEIAFPHGTSVLGEP</sequence>
<dbReference type="RefSeq" id="WP_120798502.1">
    <property type="nucleotide sequence ID" value="NZ_RBXL01000001.1"/>
</dbReference>